<dbReference type="VEuPathDB" id="FungiDB:An16g09220"/>
<reference evidence="1" key="1">
    <citation type="submission" date="2025-02" db="EMBL/GenBank/DDBJ databases">
        <authorList>
            <consortium name="NCBI Genome Project"/>
        </authorList>
    </citation>
    <scope>NUCLEOTIDE SEQUENCE</scope>
</reference>
<dbReference type="RefSeq" id="XP_059604945.1">
    <property type="nucleotide sequence ID" value="XM_059745380.1"/>
</dbReference>
<dbReference type="AlphaFoldDB" id="A0AAJ8BW20"/>
<gene>
    <name evidence="1" type="ORF">An16g09220</name>
</gene>
<protein>
    <submittedName>
        <fullName evidence="1">Uncharacterized protein</fullName>
    </submittedName>
</protein>
<dbReference type="KEGG" id="ang:An16g09220"/>
<evidence type="ECO:0000313" key="1">
    <source>
        <dbReference type="RefSeq" id="XP_059604945.1"/>
    </source>
</evidence>
<dbReference type="GeneID" id="84593547"/>
<accession>A0AAJ8BW20</accession>
<organism evidence="1">
    <name type="scientific">Aspergillus niger</name>
    <dbReference type="NCBI Taxonomy" id="5061"/>
    <lineage>
        <taxon>Eukaryota</taxon>
        <taxon>Fungi</taxon>
        <taxon>Dikarya</taxon>
        <taxon>Ascomycota</taxon>
        <taxon>Pezizomycotina</taxon>
        <taxon>Eurotiomycetes</taxon>
        <taxon>Eurotiomycetidae</taxon>
        <taxon>Eurotiales</taxon>
        <taxon>Aspergillaceae</taxon>
        <taxon>Aspergillus</taxon>
        <taxon>Aspergillus subgen. Circumdati</taxon>
    </lineage>
</organism>
<reference evidence="1" key="2">
    <citation type="submission" date="2025-08" db="UniProtKB">
        <authorList>
            <consortium name="RefSeq"/>
        </authorList>
    </citation>
    <scope>IDENTIFICATION</scope>
</reference>
<name>A0AAJ8BW20_ASPNG</name>
<sequence length="98" mass="10718">MALSNTAALRNPVSVRNLMCPGQITPAKVLHSFIRSLCHSSYMGTGYGGLDSAHEGVDRVLPNCMAQSVVRRTIFKAKKIKIILNPDFNLGSSFPWRG</sequence>
<proteinExistence type="predicted"/>